<accession>A0A8J6IZ87</accession>
<feature type="transmembrane region" description="Helical" evidence="1">
    <location>
        <begin position="293"/>
        <end position="313"/>
    </location>
</feature>
<keyword evidence="1" id="KW-1133">Transmembrane helix</keyword>
<dbReference type="Proteomes" id="UP000602260">
    <property type="component" value="Unassembled WGS sequence"/>
</dbReference>
<feature type="transmembrane region" description="Helical" evidence="1">
    <location>
        <begin position="418"/>
        <end position="441"/>
    </location>
</feature>
<evidence type="ECO:0000313" key="3">
    <source>
        <dbReference type="Proteomes" id="UP000602260"/>
    </source>
</evidence>
<feature type="transmembrane region" description="Helical" evidence="1">
    <location>
        <begin position="133"/>
        <end position="152"/>
    </location>
</feature>
<feature type="transmembrane region" description="Helical" evidence="1">
    <location>
        <begin position="63"/>
        <end position="82"/>
    </location>
</feature>
<feature type="transmembrane region" description="Helical" evidence="1">
    <location>
        <begin position="172"/>
        <end position="190"/>
    </location>
</feature>
<dbReference type="InterPro" id="IPR031566">
    <property type="entry name" value="CitMHS_2"/>
</dbReference>
<evidence type="ECO:0000256" key="1">
    <source>
        <dbReference type="SAM" id="Phobius"/>
    </source>
</evidence>
<sequence>MCIPFAGILLCIAVMPLVAPAWWERHQPIVVGIWSLLFLIPFAVVNGAGASVQSALECLVDDYLTFIVLLFGLFCVAGNITLEGDLAGSPRVNVALLLFGTMLSSLVGTTGASMLMVRPLLKMNAWRKRRRHIMVFFIFLISNIGGCLTPIGDPPLLMGFSRGVPFFWSLRLVPMLLLNVAVLLFLFYHVDMRAYRRDIAEGRKPDISGPGTQVHIRGLHNVVFLLMIVAAVILSGTLPNLPAMQDAQGQVLGLPIFGEVRLTLPAVIEIAIILLAALLSFKTTSVEVRRSNHFTWGAIQEVAVLFIGIFITMKPALMLLQAHGAELGITTPFQMFWATGALSSFLDNTPTYLVFLTTACAQGFTSGVNTTLGVVPVQMLEAISCGAVFMGANTYIGNAPNFMVKSISDENGIRMPSFFGYMLWSLGFLVPVFLLDSLIFFL</sequence>
<feature type="transmembrane region" description="Helical" evidence="1">
    <location>
        <begin position="262"/>
        <end position="281"/>
    </location>
</feature>
<evidence type="ECO:0000313" key="2">
    <source>
        <dbReference type="EMBL" id="MBC5717233.1"/>
    </source>
</evidence>
<reference evidence="2" key="1">
    <citation type="submission" date="2020-08" db="EMBL/GenBank/DDBJ databases">
        <title>Genome public.</title>
        <authorList>
            <person name="Liu C."/>
            <person name="Sun Q."/>
        </authorList>
    </citation>
    <scope>NUCLEOTIDE SEQUENCE</scope>
    <source>
        <strain evidence="2">BX5</strain>
    </source>
</reference>
<gene>
    <name evidence="2" type="ORF">H8S55_07865</name>
</gene>
<protein>
    <submittedName>
        <fullName evidence="2">Sodium:proton antiporter</fullName>
    </submittedName>
</protein>
<keyword evidence="1" id="KW-0812">Transmembrane</keyword>
<dbReference type="EMBL" id="JACOPN010000004">
    <property type="protein sequence ID" value="MBC5717233.1"/>
    <property type="molecule type" value="Genomic_DNA"/>
</dbReference>
<feature type="transmembrane region" description="Helical" evidence="1">
    <location>
        <begin position="222"/>
        <end position="242"/>
    </location>
</feature>
<keyword evidence="3" id="KW-1185">Reference proteome</keyword>
<comment type="caution">
    <text evidence="2">The sequence shown here is derived from an EMBL/GenBank/DDBJ whole genome shotgun (WGS) entry which is preliminary data.</text>
</comment>
<feature type="transmembrane region" description="Helical" evidence="1">
    <location>
        <begin position="31"/>
        <end position="51"/>
    </location>
</feature>
<dbReference type="AlphaFoldDB" id="A0A8J6IZ87"/>
<name>A0A8J6IZ87_9FIRM</name>
<proteinExistence type="predicted"/>
<organism evidence="2 3">
    <name type="scientific">Flintibacter faecis</name>
    <dbReference type="NCBI Taxonomy" id="2763047"/>
    <lineage>
        <taxon>Bacteria</taxon>
        <taxon>Bacillati</taxon>
        <taxon>Bacillota</taxon>
        <taxon>Clostridia</taxon>
        <taxon>Eubacteriales</taxon>
        <taxon>Flintibacter</taxon>
    </lineage>
</organism>
<dbReference type="Pfam" id="PF16980">
    <property type="entry name" value="CitMHS_2"/>
    <property type="match status" value="1"/>
</dbReference>
<feature type="transmembrane region" description="Helical" evidence="1">
    <location>
        <begin position="94"/>
        <end position="121"/>
    </location>
</feature>
<keyword evidence="1" id="KW-0472">Membrane</keyword>